<keyword evidence="1 2" id="KW-0732">Signal</keyword>
<feature type="chain" id="PRO_5047349601" description="SbsA Ig-like domain-containing protein" evidence="2">
    <location>
        <begin position="19"/>
        <end position="709"/>
    </location>
</feature>
<reference evidence="4 5" key="1">
    <citation type="submission" date="2018-09" db="EMBL/GenBank/DDBJ databases">
        <authorList>
            <person name="Livingstone P.G."/>
            <person name="Whitworth D.E."/>
        </authorList>
    </citation>
    <scope>NUCLEOTIDE SEQUENCE [LARGE SCALE GENOMIC DNA]</scope>
    <source>
        <strain evidence="4 5">CA031B</strain>
    </source>
</reference>
<name>A0ABX9QI55_9BACT</name>
<comment type="caution">
    <text evidence="4">The sequence shown here is derived from an EMBL/GenBank/DDBJ whole genome shotgun (WGS) entry which is preliminary data.</text>
</comment>
<evidence type="ECO:0000256" key="1">
    <source>
        <dbReference type="ARBA" id="ARBA00022729"/>
    </source>
</evidence>
<accession>A0ABX9QI55</accession>
<dbReference type="InterPro" id="IPR032812">
    <property type="entry name" value="SbsA_Ig"/>
</dbReference>
<dbReference type="Pfam" id="PF13205">
    <property type="entry name" value="Big_5"/>
    <property type="match status" value="1"/>
</dbReference>
<dbReference type="Gene3D" id="2.60.40.1220">
    <property type="match status" value="1"/>
</dbReference>
<keyword evidence="5" id="KW-1185">Reference proteome</keyword>
<evidence type="ECO:0000256" key="2">
    <source>
        <dbReference type="SAM" id="SignalP"/>
    </source>
</evidence>
<feature type="domain" description="SbsA Ig-like" evidence="3">
    <location>
        <begin position="226"/>
        <end position="334"/>
    </location>
</feature>
<dbReference type="InterPro" id="IPR014755">
    <property type="entry name" value="Cu-Rt/internalin_Ig-like"/>
</dbReference>
<evidence type="ECO:0000313" key="4">
    <source>
        <dbReference type="EMBL" id="RKI08027.1"/>
    </source>
</evidence>
<protein>
    <recommendedName>
        <fullName evidence="3">SbsA Ig-like domain-containing protein</fullName>
    </recommendedName>
</protein>
<dbReference type="Gene3D" id="2.60.40.10">
    <property type="entry name" value="Immunoglobulins"/>
    <property type="match status" value="1"/>
</dbReference>
<dbReference type="Pfam" id="PF17957">
    <property type="entry name" value="Big_7"/>
    <property type="match status" value="1"/>
</dbReference>
<evidence type="ECO:0000313" key="5">
    <source>
        <dbReference type="Proteomes" id="UP000278907"/>
    </source>
</evidence>
<dbReference type="RefSeq" id="WP_120581880.1">
    <property type="nucleotide sequence ID" value="NZ_RAWI01000112.1"/>
</dbReference>
<dbReference type="InterPro" id="IPR013783">
    <property type="entry name" value="Ig-like_fold"/>
</dbReference>
<sequence length="709" mass="74536">MPRLKLLMLLSCVGLAPACIEIPPIEDPVGDSQPDPNADFTLSVMSTQEQVLPGGTLDCEVHLAWAGVKGGDVTLSLLNPPAGIQLQPATLSSGETRAQLSIGVGTSTAAGTYSLTIQGRSGAVTKQATLGVTIKEAGDLVVNWVVPTPGTAYTRGTLLLQFTVEGGSAEAVEILKDASVLAEPTGTPYAFTWDTTQEAEGTYQVSVRATRGGVSFVSAARTVIVDRTAPTVSSFLPARNATNVGVNESIQVTFSEPMDPRSMRENAVYVTTSGGAYIQKSASVSADGRTLTLKPLEPVVAPETVDVTLDPGTGLVFEDLAGNILLDTPTWSFSVPAWLPLGGAISANEGKTSAEDVVLKMDRNNQPVVAWSESDGNTKSVYVARWTGNAWNTLGAPLSGLLPIGTDATHPTLVIDSSNRPVVAWQEAAGDGMTRDIFSRRWMGASWESLPTISIPKSGGSDYLGWPALALNEAGTLRLYANHQNEGLAEIRAYELVAGGPSWSASALPIPSNYIRAETPSASISNSDAYVAYSVLDLSGPGDGIRGIGVARNGSLPLGNQLIGQLAFSPSIAVDSNGRPWVTWIEVPTGKPSSEGLVYWTRWEGNAWTSPAAVSGAATGDLLPVLSMSIGSPHVLAWSGIINSERSIHVRRWTSNQWQSIGQPLNALTETATPAFAPSIAMDSDGQPVVAWTEESALSASVYVYRLNH</sequence>
<dbReference type="EMBL" id="RAWI01000112">
    <property type="protein sequence ID" value="RKI08027.1"/>
    <property type="molecule type" value="Genomic_DNA"/>
</dbReference>
<dbReference type="Proteomes" id="UP000278907">
    <property type="component" value="Unassembled WGS sequence"/>
</dbReference>
<gene>
    <name evidence="4" type="ORF">D7Y13_16720</name>
</gene>
<proteinExistence type="predicted"/>
<organism evidence="4 5">
    <name type="scientific">Corallococcus praedator</name>
    <dbReference type="NCBI Taxonomy" id="2316724"/>
    <lineage>
        <taxon>Bacteria</taxon>
        <taxon>Pseudomonadati</taxon>
        <taxon>Myxococcota</taxon>
        <taxon>Myxococcia</taxon>
        <taxon>Myxococcales</taxon>
        <taxon>Cystobacterineae</taxon>
        <taxon>Myxococcaceae</taxon>
        <taxon>Corallococcus</taxon>
    </lineage>
</organism>
<feature type="signal peptide" evidence="2">
    <location>
        <begin position="1"/>
        <end position="18"/>
    </location>
</feature>
<evidence type="ECO:0000259" key="3">
    <source>
        <dbReference type="Pfam" id="PF13205"/>
    </source>
</evidence>